<evidence type="ECO:0000313" key="5">
    <source>
        <dbReference type="RefSeq" id="XP_022258179.1"/>
    </source>
</evidence>
<evidence type="ECO:0000256" key="2">
    <source>
        <dbReference type="RuleBase" id="RU000363"/>
    </source>
</evidence>
<keyword evidence="1" id="KW-0560">Oxidoreductase</keyword>
<dbReference type="Pfam" id="PF00106">
    <property type="entry name" value="adh_short"/>
    <property type="match status" value="1"/>
</dbReference>
<dbReference type="RefSeq" id="XP_022258178.1">
    <property type="nucleotide sequence ID" value="XM_022402470.1"/>
</dbReference>
<protein>
    <submittedName>
        <fullName evidence="4 5">Retinol dehydrogenase 13-like</fullName>
    </submittedName>
</protein>
<dbReference type="Proteomes" id="UP000694941">
    <property type="component" value="Unplaced"/>
</dbReference>
<evidence type="ECO:0000313" key="6">
    <source>
        <dbReference type="RefSeq" id="XP_022258180.1"/>
    </source>
</evidence>
<dbReference type="SUPFAM" id="SSF51735">
    <property type="entry name" value="NAD(P)-binding Rossmann-fold domains"/>
    <property type="match status" value="1"/>
</dbReference>
<reference evidence="4 5" key="1">
    <citation type="submission" date="2025-05" db="UniProtKB">
        <authorList>
            <consortium name="RefSeq"/>
        </authorList>
    </citation>
    <scope>IDENTIFICATION</scope>
    <source>
        <tissue evidence="4 5">Muscle</tissue>
    </source>
</reference>
<dbReference type="PANTHER" id="PTHR43157:SF31">
    <property type="entry name" value="PHOSPHATIDYLINOSITOL-GLYCAN BIOSYNTHESIS CLASS F PROTEIN"/>
    <property type="match status" value="1"/>
</dbReference>
<dbReference type="PANTHER" id="PTHR43157">
    <property type="entry name" value="PHOSPHATIDYLINOSITOL-GLYCAN BIOSYNTHESIS CLASS F PROTEIN-RELATED"/>
    <property type="match status" value="1"/>
</dbReference>
<dbReference type="RefSeq" id="XP_022258179.1">
    <property type="nucleotide sequence ID" value="XM_022402471.1"/>
</dbReference>
<dbReference type="PRINTS" id="PR00081">
    <property type="entry name" value="GDHRDH"/>
</dbReference>
<organism evidence="3 5">
    <name type="scientific">Limulus polyphemus</name>
    <name type="common">Atlantic horseshoe crab</name>
    <dbReference type="NCBI Taxonomy" id="6850"/>
    <lineage>
        <taxon>Eukaryota</taxon>
        <taxon>Metazoa</taxon>
        <taxon>Ecdysozoa</taxon>
        <taxon>Arthropoda</taxon>
        <taxon>Chelicerata</taxon>
        <taxon>Merostomata</taxon>
        <taxon>Xiphosura</taxon>
        <taxon>Limulidae</taxon>
        <taxon>Limulus</taxon>
    </lineage>
</organism>
<evidence type="ECO:0000313" key="3">
    <source>
        <dbReference type="Proteomes" id="UP000694941"/>
    </source>
</evidence>
<dbReference type="RefSeq" id="XP_022258180.1">
    <property type="nucleotide sequence ID" value="XM_022402472.1"/>
</dbReference>
<gene>
    <name evidence="4 5 6 7" type="primary">LOC106474089</name>
</gene>
<dbReference type="RefSeq" id="XP_022258181.1">
    <property type="nucleotide sequence ID" value="XM_022402473.1"/>
</dbReference>
<dbReference type="InterPro" id="IPR036291">
    <property type="entry name" value="NAD(P)-bd_dom_sf"/>
</dbReference>
<name>A0ABM1TQM3_LIMPO</name>
<keyword evidence="3" id="KW-1185">Reference proteome</keyword>
<evidence type="ECO:0000313" key="4">
    <source>
        <dbReference type="RefSeq" id="XP_022258178.1"/>
    </source>
</evidence>
<dbReference type="PRINTS" id="PR00080">
    <property type="entry name" value="SDRFAMILY"/>
</dbReference>
<proteinExistence type="inferred from homology"/>
<dbReference type="Gene3D" id="3.40.50.720">
    <property type="entry name" value="NAD(P)-binding Rossmann-like Domain"/>
    <property type="match status" value="1"/>
</dbReference>
<sequence length="247" mass="27476">MVHYRPSRLIVALSAIGTTVGGLVIFKDYIGGCRYYGEETMHGKTVIVTGSNCGIGKEVAREFAKRGAKVIMACRDINKCDKSRQEIVLDSNNGQVYCYKLDLASLRSVRKFAEEVDTKNSFIHLLVNNAGVMRCPHQLTEEGFELQLGVNHLGHFMLTNLLLDKLKLSAPSRIINVSSTAHYRGHIDYDDLNSDKHYDAAKAYSQSKLANVLFTKELANRLKGTEVLTFAVHPGIVNTGDNTTYEF</sequence>
<accession>A0ABM1TQM3</accession>
<evidence type="ECO:0000256" key="1">
    <source>
        <dbReference type="ARBA" id="ARBA00023002"/>
    </source>
</evidence>
<comment type="similarity">
    <text evidence="2">Belongs to the short-chain dehydrogenases/reductases (SDR) family.</text>
</comment>
<dbReference type="GeneID" id="106474089"/>
<evidence type="ECO:0000313" key="7">
    <source>
        <dbReference type="RefSeq" id="XP_022258181.1"/>
    </source>
</evidence>
<dbReference type="InterPro" id="IPR002347">
    <property type="entry name" value="SDR_fam"/>
</dbReference>